<sequence length="201" mass="22004">MKSILVSLVILLSIALVYSQEPTVKILQSQLVDGKACEPSQTVSIGDSVSILYVGKLEDGQVFDASEKHGGHPFTFQLGQGKVIPGMEFGVLGACLGEKREVLIPYQLAYGERGIEGVIPEKSNLIFGLEVVNIEKLSELPLYLRIIPTKEIVGAFTLLVGFVVAIGWVVKNNRVLTEKKMPKTKAPKEKKEKKVKLNKSN</sequence>
<accession>A0A151ZK00</accession>
<dbReference type="PROSITE" id="PS50059">
    <property type="entry name" value="FKBP_PPIASE"/>
    <property type="match status" value="1"/>
</dbReference>
<feature type="signal peptide" evidence="8">
    <location>
        <begin position="1"/>
        <end position="19"/>
    </location>
</feature>
<dbReference type="STRING" id="361077.A0A151ZK00"/>
<keyword evidence="11" id="KW-1185">Reference proteome</keyword>
<evidence type="ECO:0000259" key="9">
    <source>
        <dbReference type="PROSITE" id="PS50059"/>
    </source>
</evidence>
<evidence type="ECO:0000256" key="1">
    <source>
        <dbReference type="ARBA" id="ARBA00000971"/>
    </source>
</evidence>
<dbReference type="GO" id="GO:0003755">
    <property type="term" value="F:peptidyl-prolyl cis-trans isomerase activity"/>
    <property type="evidence" value="ECO:0007669"/>
    <property type="project" value="UniProtKB-KW"/>
</dbReference>
<keyword evidence="3 5" id="KW-0697">Rotamase</keyword>
<evidence type="ECO:0000256" key="3">
    <source>
        <dbReference type="ARBA" id="ARBA00023110"/>
    </source>
</evidence>
<evidence type="ECO:0000313" key="11">
    <source>
        <dbReference type="Proteomes" id="UP000076078"/>
    </source>
</evidence>
<keyword evidence="7" id="KW-0472">Membrane</keyword>
<evidence type="ECO:0000256" key="5">
    <source>
        <dbReference type="PROSITE-ProRule" id="PRU00277"/>
    </source>
</evidence>
<dbReference type="InParanoid" id="A0A151ZK00"/>
<evidence type="ECO:0000256" key="7">
    <source>
        <dbReference type="SAM" id="Phobius"/>
    </source>
</evidence>
<gene>
    <name evidence="10" type="ORF">DLAC_04504</name>
</gene>
<reference evidence="10 11" key="1">
    <citation type="submission" date="2015-12" db="EMBL/GenBank/DDBJ databases">
        <title>Dictyostelia acquired genes for synthesis and detection of signals that induce cell-type specialization by lateral gene transfer from prokaryotes.</title>
        <authorList>
            <person name="Gloeckner G."/>
            <person name="Schaap P."/>
        </authorList>
    </citation>
    <scope>NUCLEOTIDE SEQUENCE [LARGE SCALE GENOMIC DNA]</scope>
    <source>
        <strain evidence="10 11">TK</strain>
    </source>
</reference>
<evidence type="ECO:0000313" key="10">
    <source>
        <dbReference type="EMBL" id="KYQ94210.1"/>
    </source>
</evidence>
<dbReference type="OrthoDB" id="1902587at2759"/>
<dbReference type="EC" id="5.2.1.8" evidence="2 5"/>
<comment type="caution">
    <text evidence="10">The sequence shown here is derived from an EMBL/GenBank/DDBJ whole genome shotgun (WGS) entry which is preliminary data.</text>
</comment>
<dbReference type="PANTHER" id="PTHR45779:SF15">
    <property type="entry name" value="FK506-BINDING PROTEIN 3"/>
    <property type="match status" value="1"/>
</dbReference>
<name>A0A151ZK00_TIELA</name>
<keyword evidence="4 5" id="KW-0413">Isomerase</keyword>
<feature type="transmembrane region" description="Helical" evidence="7">
    <location>
        <begin position="152"/>
        <end position="170"/>
    </location>
</feature>
<dbReference type="InterPro" id="IPR046357">
    <property type="entry name" value="PPIase_dom_sf"/>
</dbReference>
<proteinExistence type="predicted"/>
<dbReference type="PANTHER" id="PTHR45779">
    <property type="entry name" value="PEPTIDYLPROLYL ISOMERASE"/>
    <property type="match status" value="1"/>
</dbReference>
<feature type="domain" description="PPIase FKBP-type" evidence="9">
    <location>
        <begin position="46"/>
        <end position="135"/>
    </location>
</feature>
<dbReference type="Gene3D" id="3.10.50.40">
    <property type="match status" value="1"/>
</dbReference>
<dbReference type="Proteomes" id="UP000076078">
    <property type="component" value="Unassembled WGS sequence"/>
</dbReference>
<dbReference type="AlphaFoldDB" id="A0A151ZK00"/>
<evidence type="ECO:0000256" key="4">
    <source>
        <dbReference type="ARBA" id="ARBA00023235"/>
    </source>
</evidence>
<protein>
    <recommendedName>
        <fullName evidence="2 5">peptidylprolyl isomerase</fullName>
        <ecNumber evidence="2 5">5.2.1.8</ecNumber>
    </recommendedName>
</protein>
<evidence type="ECO:0000256" key="8">
    <source>
        <dbReference type="SAM" id="SignalP"/>
    </source>
</evidence>
<feature type="compositionally biased region" description="Basic and acidic residues" evidence="6">
    <location>
        <begin position="180"/>
        <end position="192"/>
    </location>
</feature>
<dbReference type="InterPro" id="IPR001179">
    <property type="entry name" value="PPIase_FKBP_dom"/>
</dbReference>
<dbReference type="SUPFAM" id="SSF54534">
    <property type="entry name" value="FKBP-like"/>
    <property type="match status" value="1"/>
</dbReference>
<dbReference type="OMA" id="FTIGERK"/>
<dbReference type="GO" id="GO:0005783">
    <property type="term" value="C:endoplasmic reticulum"/>
    <property type="evidence" value="ECO:0007669"/>
    <property type="project" value="TreeGrafter"/>
</dbReference>
<feature type="chain" id="PRO_5007593406" description="peptidylprolyl isomerase" evidence="8">
    <location>
        <begin position="20"/>
        <end position="201"/>
    </location>
</feature>
<dbReference type="Pfam" id="PF00254">
    <property type="entry name" value="FKBP_C"/>
    <property type="match status" value="1"/>
</dbReference>
<dbReference type="InterPro" id="IPR044609">
    <property type="entry name" value="FKBP2/11"/>
</dbReference>
<keyword evidence="7" id="KW-1133">Transmembrane helix</keyword>
<evidence type="ECO:0000256" key="6">
    <source>
        <dbReference type="SAM" id="MobiDB-lite"/>
    </source>
</evidence>
<dbReference type="EMBL" id="LODT01000022">
    <property type="protein sequence ID" value="KYQ94210.1"/>
    <property type="molecule type" value="Genomic_DNA"/>
</dbReference>
<keyword evidence="8" id="KW-0732">Signal</keyword>
<organism evidence="10 11">
    <name type="scientific">Tieghemostelium lacteum</name>
    <name type="common">Slime mold</name>
    <name type="synonym">Dictyostelium lacteum</name>
    <dbReference type="NCBI Taxonomy" id="361077"/>
    <lineage>
        <taxon>Eukaryota</taxon>
        <taxon>Amoebozoa</taxon>
        <taxon>Evosea</taxon>
        <taxon>Eumycetozoa</taxon>
        <taxon>Dictyostelia</taxon>
        <taxon>Dictyosteliales</taxon>
        <taxon>Raperosteliaceae</taxon>
        <taxon>Tieghemostelium</taxon>
    </lineage>
</organism>
<keyword evidence="7" id="KW-0812">Transmembrane</keyword>
<comment type="catalytic activity">
    <reaction evidence="1 5">
        <text>[protein]-peptidylproline (omega=180) = [protein]-peptidylproline (omega=0)</text>
        <dbReference type="Rhea" id="RHEA:16237"/>
        <dbReference type="Rhea" id="RHEA-COMP:10747"/>
        <dbReference type="Rhea" id="RHEA-COMP:10748"/>
        <dbReference type="ChEBI" id="CHEBI:83833"/>
        <dbReference type="ChEBI" id="CHEBI:83834"/>
        <dbReference type="EC" id="5.2.1.8"/>
    </reaction>
</comment>
<evidence type="ECO:0000256" key="2">
    <source>
        <dbReference type="ARBA" id="ARBA00013194"/>
    </source>
</evidence>
<feature type="region of interest" description="Disordered" evidence="6">
    <location>
        <begin position="180"/>
        <end position="201"/>
    </location>
</feature>